<gene>
    <name evidence="2" type="ORF">GCM10023321_25760</name>
</gene>
<dbReference type="EMBL" id="BAABJP010000008">
    <property type="protein sequence ID" value="GAA5154252.1"/>
    <property type="molecule type" value="Genomic_DNA"/>
</dbReference>
<name>A0ABP9Q1B5_9PSEU</name>
<dbReference type="PANTHER" id="PTHR30007:SF0">
    <property type="entry name" value="TRANSPOSASE"/>
    <property type="match status" value="1"/>
</dbReference>
<accession>A0ABP9Q1B5</accession>
<dbReference type="Proteomes" id="UP001428817">
    <property type="component" value="Unassembled WGS sequence"/>
</dbReference>
<dbReference type="Pfam" id="PF13340">
    <property type="entry name" value="DUF4096"/>
    <property type="match status" value="1"/>
</dbReference>
<organism evidence="2 3">
    <name type="scientific">Pseudonocardia eucalypti</name>
    <dbReference type="NCBI Taxonomy" id="648755"/>
    <lineage>
        <taxon>Bacteria</taxon>
        <taxon>Bacillati</taxon>
        <taxon>Actinomycetota</taxon>
        <taxon>Actinomycetes</taxon>
        <taxon>Pseudonocardiales</taxon>
        <taxon>Pseudonocardiaceae</taxon>
        <taxon>Pseudonocardia</taxon>
    </lineage>
</organism>
<sequence length="128" mass="14519">MGTWGLRHATNVIVVDDCPGGAPVQTATRKKARCVRSRKAHAHYPTDLSDAQWTLIESVLPAPSTGGRREKHARREILNAILYVERTGCSWRLLPDSFPPWPTVYWHWARWRDRGSLAIVQSMLCAET</sequence>
<keyword evidence="3" id="KW-1185">Reference proteome</keyword>
<reference evidence="3" key="1">
    <citation type="journal article" date="2019" name="Int. J. Syst. Evol. Microbiol.">
        <title>The Global Catalogue of Microorganisms (GCM) 10K type strain sequencing project: providing services to taxonomists for standard genome sequencing and annotation.</title>
        <authorList>
            <consortium name="The Broad Institute Genomics Platform"/>
            <consortium name="The Broad Institute Genome Sequencing Center for Infectious Disease"/>
            <person name="Wu L."/>
            <person name="Ma J."/>
        </authorList>
    </citation>
    <scope>NUCLEOTIDE SEQUENCE [LARGE SCALE GENOMIC DNA]</scope>
    <source>
        <strain evidence="3">JCM 18303</strain>
    </source>
</reference>
<comment type="caution">
    <text evidence="2">The sequence shown here is derived from an EMBL/GenBank/DDBJ whole genome shotgun (WGS) entry which is preliminary data.</text>
</comment>
<evidence type="ECO:0000313" key="3">
    <source>
        <dbReference type="Proteomes" id="UP001428817"/>
    </source>
</evidence>
<feature type="domain" description="Insertion element IS402-like" evidence="1">
    <location>
        <begin position="48"/>
        <end position="117"/>
    </location>
</feature>
<evidence type="ECO:0000313" key="2">
    <source>
        <dbReference type="EMBL" id="GAA5154252.1"/>
    </source>
</evidence>
<protein>
    <recommendedName>
        <fullName evidence="1">Insertion element IS402-like domain-containing protein</fullName>
    </recommendedName>
</protein>
<proteinExistence type="predicted"/>
<dbReference type="PANTHER" id="PTHR30007">
    <property type="entry name" value="PHP DOMAIN PROTEIN"/>
    <property type="match status" value="1"/>
</dbReference>
<evidence type="ECO:0000259" key="1">
    <source>
        <dbReference type="Pfam" id="PF13340"/>
    </source>
</evidence>
<dbReference type="InterPro" id="IPR025161">
    <property type="entry name" value="IS402-like_dom"/>
</dbReference>